<evidence type="ECO:0000313" key="6">
    <source>
        <dbReference type="Proteomes" id="UP000066624"/>
    </source>
</evidence>
<dbReference type="InterPro" id="IPR011006">
    <property type="entry name" value="CheY-like_superfamily"/>
</dbReference>
<dbReference type="KEGG" id="wma:WM2015_1391"/>
<evidence type="ECO:0000256" key="2">
    <source>
        <dbReference type="PROSITE-ProRule" id="PRU00169"/>
    </source>
</evidence>
<feature type="region of interest" description="Disordered" evidence="3">
    <location>
        <begin position="151"/>
        <end position="194"/>
    </location>
</feature>
<evidence type="ECO:0000256" key="3">
    <source>
        <dbReference type="SAM" id="MobiDB-lite"/>
    </source>
</evidence>
<dbReference type="STRING" id="1579979.WM2015_1391"/>
<dbReference type="PANTHER" id="PTHR44591:SF3">
    <property type="entry name" value="RESPONSE REGULATORY DOMAIN-CONTAINING PROTEIN"/>
    <property type="match status" value="1"/>
</dbReference>
<dbReference type="PROSITE" id="PS50110">
    <property type="entry name" value="RESPONSE_REGULATORY"/>
    <property type="match status" value="1"/>
</dbReference>
<dbReference type="PANTHER" id="PTHR44591">
    <property type="entry name" value="STRESS RESPONSE REGULATOR PROTEIN 1"/>
    <property type="match status" value="1"/>
</dbReference>
<evidence type="ECO:0000259" key="4">
    <source>
        <dbReference type="PROSITE" id="PS50110"/>
    </source>
</evidence>
<dbReference type="AlphaFoldDB" id="A0A0K0XVQ2"/>
<evidence type="ECO:0000313" key="5">
    <source>
        <dbReference type="EMBL" id="AKS41763.1"/>
    </source>
</evidence>
<dbReference type="InterPro" id="IPR050595">
    <property type="entry name" value="Bact_response_regulator"/>
</dbReference>
<feature type="compositionally biased region" description="Basic and acidic residues" evidence="3">
    <location>
        <begin position="157"/>
        <end position="179"/>
    </location>
</feature>
<name>A0A0K0XVQ2_9GAMM</name>
<keyword evidence="6" id="KW-1185">Reference proteome</keyword>
<gene>
    <name evidence="5" type="ORF">WM2015_1391</name>
</gene>
<dbReference type="Proteomes" id="UP000066624">
    <property type="component" value="Chromosome"/>
</dbReference>
<proteinExistence type="predicted"/>
<accession>A0A0K0XVQ2</accession>
<evidence type="ECO:0000256" key="1">
    <source>
        <dbReference type="ARBA" id="ARBA00022553"/>
    </source>
</evidence>
<keyword evidence="1 2" id="KW-0597">Phosphoprotein</keyword>
<feature type="domain" description="Response regulatory" evidence="4">
    <location>
        <begin position="32"/>
        <end position="148"/>
    </location>
</feature>
<dbReference type="Gene3D" id="3.40.50.2300">
    <property type="match status" value="1"/>
</dbReference>
<reference evidence="5 6" key="1">
    <citation type="submission" date="2015-07" db="EMBL/GenBank/DDBJ databases">
        <authorList>
            <person name="Noorani M."/>
        </authorList>
    </citation>
    <scope>NUCLEOTIDE SEQUENCE [LARGE SCALE GENOMIC DNA]</scope>
    <source>
        <strain evidence="5 6">KCTC 42284</strain>
    </source>
</reference>
<dbReference type="Pfam" id="PF00072">
    <property type="entry name" value="Response_reg"/>
    <property type="match status" value="1"/>
</dbReference>
<sequence>MSQLGRFRRLLGLGKPDERRQTRRVDARRGLKVLIIDDSRTVVAALSHMLRQAGYQPFGASDAEKGLQLAVQERPDLIFLDIVLPGLNGFAALRRLRKNEHTANIPVIMISGNPQAAEKFYLERIGADDFMKKPFGRAEVFTRIEKLVRGGDLPPRANEEGSPHPHAQEALDDEHKISDDMPESAVPRSEDEVR</sequence>
<protein>
    <recommendedName>
        <fullName evidence="4">Response regulatory domain-containing protein</fullName>
    </recommendedName>
</protein>
<dbReference type="SUPFAM" id="SSF52172">
    <property type="entry name" value="CheY-like"/>
    <property type="match status" value="1"/>
</dbReference>
<dbReference type="EMBL" id="CP012154">
    <property type="protein sequence ID" value="AKS41763.1"/>
    <property type="molecule type" value="Genomic_DNA"/>
</dbReference>
<dbReference type="OrthoDB" id="9800897at2"/>
<dbReference type="SMART" id="SM00448">
    <property type="entry name" value="REC"/>
    <property type="match status" value="1"/>
</dbReference>
<feature type="modified residue" description="4-aspartylphosphate" evidence="2">
    <location>
        <position position="81"/>
    </location>
</feature>
<dbReference type="GO" id="GO:0000160">
    <property type="term" value="P:phosphorelay signal transduction system"/>
    <property type="evidence" value="ECO:0007669"/>
    <property type="project" value="InterPro"/>
</dbReference>
<dbReference type="InterPro" id="IPR001789">
    <property type="entry name" value="Sig_transdc_resp-reg_receiver"/>
</dbReference>
<organism evidence="5 6">
    <name type="scientific">Wenzhouxiangella marina</name>
    <dbReference type="NCBI Taxonomy" id="1579979"/>
    <lineage>
        <taxon>Bacteria</taxon>
        <taxon>Pseudomonadati</taxon>
        <taxon>Pseudomonadota</taxon>
        <taxon>Gammaproteobacteria</taxon>
        <taxon>Chromatiales</taxon>
        <taxon>Wenzhouxiangellaceae</taxon>
        <taxon>Wenzhouxiangella</taxon>
    </lineage>
</organism>